<reference evidence="1 2" key="1">
    <citation type="journal article" date="2023" name="Plants (Basel)">
        <title>Bridging the Gap: Combining Genomics and Transcriptomics Approaches to Understand Stylosanthes scabra, an Orphan Legume from the Brazilian Caatinga.</title>
        <authorList>
            <person name="Ferreira-Neto J.R.C."/>
            <person name="da Silva M.D."/>
            <person name="Binneck E."/>
            <person name="de Melo N.F."/>
            <person name="da Silva R.H."/>
            <person name="de Melo A.L.T.M."/>
            <person name="Pandolfi V."/>
            <person name="Bustamante F.O."/>
            <person name="Brasileiro-Vidal A.C."/>
            <person name="Benko-Iseppon A.M."/>
        </authorList>
    </citation>
    <scope>NUCLEOTIDE SEQUENCE [LARGE SCALE GENOMIC DNA]</scope>
    <source>
        <tissue evidence="1">Leaves</tissue>
    </source>
</reference>
<dbReference type="EMBL" id="JASCZI010242531">
    <property type="protein sequence ID" value="MED6211362.1"/>
    <property type="molecule type" value="Genomic_DNA"/>
</dbReference>
<name>A0ABU6YLU2_9FABA</name>
<dbReference type="Proteomes" id="UP001341840">
    <property type="component" value="Unassembled WGS sequence"/>
</dbReference>
<gene>
    <name evidence="1" type="ORF">PIB30_072994</name>
</gene>
<sequence>MVTGDDVATMVADSFCYCRRVLAKERRAWEDKEPEEGGKGGCGYSKKVMKEVKAISPVVADESEGWRHLDATSAIIDCVIGFHKHKKKRRNEAQK</sequence>
<evidence type="ECO:0000313" key="1">
    <source>
        <dbReference type="EMBL" id="MED6211362.1"/>
    </source>
</evidence>
<organism evidence="1 2">
    <name type="scientific">Stylosanthes scabra</name>
    <dbReference type="NCBI Taxonomy" id="79078"/>
    <lineage>
        <taxon>Eukaryota</taxon>
        <taxon>Viridiplantae</taxon>
        <taxon>Streptophyta</taxon>
        <taxon>Embryophyta</taxon>
        <taxon>Tracheophyta</taxon>
        <taxon>Spermatophyta</taxon>
        <taxon>Magnoliopsida</taxon>
        <taxon>eudicotyledons</taxon>
        <taxon>Gunneridae</taxon>
        <taxon>Pentapetalae</taxon>
        <taxon>rosids</taxon>
        <taxon>fabids</taxon>
        <taxon>Fabales</taxon>
        <taxon>Fabaceae</taxon>
        <taxon>Papilionoideae</taxon>
        <taxon>50 kb inversion clade</taxon>
        <taxon>dalbergioids sensu lato</taxon>
        <taxon>Dalbergieae</taxon>
        <taxon>Pterocarpus clade</taxon>
        <taxon>Stylosanthes</taxon>
    </lineage>
</organism>
<protein>
    <submittedName>
        <fullName evidence="1">Uncharacterized protein</fullName>
    </submittedName>
</protein>
<proteinExistence type="predicted"/>
<accession>A0ABU6YLU2</accession>
<evidence type="ECO:0000313" key="2">
    <source>
        <dbReference type="Proteomes" id="UP001341840"/>
    </source>
</evidence>
<comment type="caution">
    <text evidence="1">The sequence shown here is derived from an EMBL/GenBank/DDBJ whole genome shotgun (WGS) entry which is preliminary data.</text>
</comment>
<keyword evidence="2" id="KW-1185">Reference proteome</keyword>